<comment type="caution">
    <text evidence="2">The sequence shown here is derived from an EMBL/GenBank/DDBJ whole genome shotgun (WGS) entry which is preliminary data.</text>
</comment>
<dbReference type="SUPFAM" id="SSF56784">
    <property type="entry name" value="HAD-like"/>
    <property type="match status" value="1"/>
</dbReference>
<keyword evidence="3" id="KW-1185">Reference proteome</keyword>
<dbReference type="FunFam" id="3.40.50.1000:FF:000022">
    <property type="entry name" value="Phosphoglycolate phosphatase"/>
    <property type="match status" value="1"/>
</dbReference>
<feature type="region of interest" description="Disordered" evidence="1">
    <location>
        <begin position="217"/>
        <end position="258"/>
    </location>
</feature>
<dbReference type="STRING" id="168384.SAMN05660368_00166"/>
<feature type="compositionally biased region" description="Low complexity" evidence="1">
    <location>
        <begin position="230"/>
        <end position="244"/>
    </location>
</feature>
<dbReference type="NCBIfam" id="TIGR01549">
    <property type="entry name" value="HAD-SF-IA-v1"/>
    <property type="match status" value="1"/>
</dbReference>
<dbReference type="Proteomes" id="UP000005561">
    <property type="component" value="Unassembled WGS sequence"/>
</dbReference>
<proteinExistence type="predicted"/>
<dbReference type="PANTHER" id="PTHR43434">
    <property type="entry name" value="PHOSPHOGLYCOLATE PHOSPHATASE"/>
    <property type="match status" value="1"/>
</dbReference>
<evidence type="ECO:0000256" key="1">
    <source>
        <dbReference type="SAM" id="MobiDB-lite"/>
    </source>
</evidence>
<protein>
    <submittedName>
        <fullName evidence="2">Haloacid dehalogenase-like hydrolase</fullName>
    </submittedName>
</protein>
<dbReference type="SFLD" id="SFLDS00003">
    <property type="entry name" value="Haloacid_Dehalogenase"/>
    <property type="match status" value="1"/>
</dbReference>
<dbReference type="SFLD" id="SFLDG01129">
    <property type="entry name" value="C1.5:_HAD__Beta-PGM__Phosphata"/>
    <property type="match status" value="1"/>
</dbReference>
<dbReference type="AlphaFoldDB" id="C6LCD9"/>
<dbReference type="OrthoDB" id="9792518at2"/>
<gene>
    <name evidence="2" type="ORF">BRYFOR_06286</name>
</gene>
<dbReference type="Gene3D" id="3.40.50.1000">
    <property type="entry name" value="HAD superfamily/HAD-like"/>
    <property type="match status" value="1"/>
</dbReference>
<dbReference type="EMBL" id="ACCL02000005">
    <property type="protein sequence ID" value="EET61603.1"/>
    <property type="molecule type" value="Genomic_DNA"/>
</dbReference>
<dbReference type="CDD" id="cd04302">
    <property type="entry name" value="HAD_5NT"/>
    <property type="match status" value="1"/>
</dbReference>
<dbReference type="InterPro" id="IPR041492">
    <property type="entry name" value="HAD_2"/>
</dbReference>
<evidence type="ECO:0000313" key="3">
    <source>
        <dbReference type="Proteomes" id="UP000005561"/>
    </source>
</evidence>
<dbReference type="GO" id="GO:0005829">
    <property type="term" value="C:cytosol"/>
    <property type="evidence" value="ECO:0007669"/>
    <property type="project" value="TreeGrafter"/>
</dbReference>
<dbReference type="Gene3D" id="1.10.150.240">
    <property type="entry name" value="Putative phosphatase, domain 2"/>
    <property type="match status" value="1"/>
</dbReference>
<dbReference type="GO" id="GO:0004713">
    <property type="term" value="F:protein tyrosine kinase activity"/>
    <property type="evidence" value="ECO:0007669"/>
    <property type="project" value="TreeGrafter"/>
</dbReference>
<dbReference type="InterPro" id="IPR023198">
    <property type="entry name" value="PGP-like_dom2"/>
</dbReference>
<dbReference type="InterPro" id="IPR036412">
    <property type="entry name" value="HAD-like_sf"/>
</dbReference>
<dbReference type="GO" id="GO:0016787">
    <property type="term" value="F:hydrolase activity"/>
    <property type="evidence" value="ECO:0007669"/>
    <property type="project" value="UniProtKB-KW"/>
</dbReference>
<dbReference type="PANTHER" id="PTHR43434:SF20">
    <property type="entry name" value="5'-NUCLEOTIDASE"/>
    <property type="match status" value="1"/>
</dbReference>
<dbReference type="InterPro" id="IPR050155">
    <property type="entry name" value="HAD-like_hydrolase_sf"/>
</dbReference>
<dbReference type="Pfam" id="PF13419">
    <property type="entry name" value="HAD_2"/>
    <property type="match status" value="1"/>
</dbReference>
<dbReference type="InterPro" id="IPR006439">
    <property type="entry name" value="HAD-SF_hydro_IA"/>
</dbReference>
<dbReference type="InterPro" id="IPR023214">
    <property type="entry name" value="HAD_sf"/>
</dbReference>
<reference evidence="2" key="1">
    <citation type="submission" date="2009-07" db="EMBL/GenBank/DDBJ databases">
        <authorList>
            <person name="Weinstock G."/>
            <person name="Sodergren E."/>
            <person name="Clifton S."/>
            <person name="Fulton L."/>
            <person name="Fulton B."/>
            <person name="Courtney L."/>
            <person name="Fronick C."/>
            <person name="Harrison M."/>
            <person name="Strong C."/>
            <person name="Farmer C."/>
            <person name="Delahaunty K."/>
            <person name="Markovic C."/>
            <person name="Hall O."/>
            <person name="Minx P."/>
            <person name="Tomlinson C."/>
            <person name="Mitreva M."/>
            <person name="Nelson J."/>
            <person name="Hou S."/>
            <person name="Wollam A."/>
            <person name="Pepin K.H."/>
            <person name="Johnson M."/>
            <person name="Bhonagiri V."/>
            <person name="Nash W.E."/>
            <person name="Warren W."/>
            <person name="Chinwalla A."/>
            <person name="Mardis E.R."/>
            <person name="Wilson R.K."/>
        </authorList>
    </citation>
    <scope>NUCLEOTIDE SEQUENCE [LARGE SCALE GENOMIC DNA]</scope>
    <source>
        <strain evidence="2">DSM 14469</strain>
    </source>
</reference>
<dbReference type="RefSeq" id="WP_006861081.1">
    <property type="nucleotide sequence ID" value="NZ_ACCL02000005.1"/>
</dbReference>
<sequence>MHYQYILFDLDGTITESGPGIMNSVRYAVQKMGFPELPKETLRKFVGPPLADSMQKYCGMTPAEAKEGIACYREYYTSKGIFENSLYPGVEDMLKRLQKGGKILALATSKPEQFAKQILEYFHIDDCFTVVCGASMDEKLVEKAAIITCALQALGIDEAQKKDVLMVGDREHDVLGAKANGLDALGVLYGYGNLAELKDAGAAYIARTAEEAADMILAESQETSEPLFAEPQESSVSSLSESQETPGPSPAESEELPR</sequence>
<name>C6LCD9_9FIRM</name>
<evidence type="ECO:0000313" key="2">
    <source>
        <dbReference type="EMBL" id="EET61603.1"/>
    </source>
</evidence>
<organism evidence="2 3">
    <name type="scientific">Marvinbryantia formatexigens DSM 14469</name>
    <dbReference type="NCBI Taxonomy" id="478749"/>
    <lineage>
        <taxon>Bacteria</taxon>
        <taxon>Bacillati</taxon>
        <taxon>Bacillota</taxon>
        <taxon>Clostridia</taxon>
        <taxon>Lachnospirales</taxon>
        <taxon>Lachnospiraceae</taxon>
        <taxon>Marvinbryantia</taxon>
    </lineage>
</organism>
<dbReference type="eggNOG" id="COG0546">
    <property type="taxonomic scope" value="Bacteria"/>
</dbReference>
<accession>C6LCD9</accession>